<name>A0ABD2L2B5_9BILA</name>
<feature type="compositionally biased region" description="Low complexity" evidence="2">
    <location>
        <begin position="469"/>
        <end position="479"/>
    </location>
</feature>
<organism evidence="5 6">
    <name type="scientific">Heterodera trifolii</name>
    <dbReference type="NCBI Taxonomy" id="157864"/>
    <lineage>
        <taxon>Eukaryota</taxon>
        <taxon>Metazoa</taxon>
        <taxon>Ecdysozoa</taxon>
        <taxon>Nematoda</taxon>
        <taxon>Chromadorea</taxon>
        <taxon>Rhabditida</taxon>
        <taxon>Tylenchina</taxon>
        <taxon>Tylenchomorpha</taxon>
        <taxon>Tylenchoidea</taxon>
        <taxon>Heteroderidae</taxon>
        <taxon>Heteroderinae</taxon>
        <taxon>Heterodera</taxon>
    </lineage>
</organism>
<feature type="region of interest" description="Disordered" evidence="2">
    <location>
        <begin position="550"/>
        <end position="590"/>
    </location>
</feature>
<dbReference type="PANTHER" id="PTHR19211:SF117">
    <property type="entry name" value="ATP-BINDING CASSETTE SUB-FAMILY F MEMBER 3"/>
    <property type="match status" value="1"/>
</dbReference>
<dbReference type="InterPro" id="IPR050611">
    <property type="entry name" value="ABCF"/>
</dbReference>
<dbReference type="Gene3D" id="3.40.50.300">
    <property type="entry name" value="P-loop containing nucleotide triphosphate hydrolases"/>
    <property type="match status" value="2"/>
</dbReference>
<feature type="region of interest" description="Disordered" evidence="2">
    <location>
        <begin position="632"/>
        <end position="665"/>
    </location>
</feature>
<evidence type="ECO:0000256" key="1">
    <source>
        <dbReference type="ARBA" id="ARBA00022737"/>
    </source>
</evidence>
<keyword evidence="3" id="KW-1133">Transmembrane helix</keyword>
<dbReference type="Proteomes" id="UP001620626">
    <property type="component" value="Unassembled WGS sequence"/>
</dbReference>
<proteinExistence type="predicted"/>
<dbReference type="InterPro" id="IPR027417">
    <property type="entry name" value="P-loop_NTPase"/>
</dbReference>
<gene>
    <name evidence="5" type="ORF">niasHT_010552</name>
</gene>
<dbReference type="Pfam" id="PF00005">
    <property type="entry name" value="ABC_tran"/>
    <property type="match status" value="1"/>
</dbReference>
<accession>A0ABD2L2B5</accession>
<dbReference type="Gene3D" id="2.30.30.140">
    <property type="match status" value="1"/>
</dbReference>
<dbReference type="AlphaFoldDB" id="A0ABD2L2B5"/>
<comment type="caution">
    <text evidence="5">The sequence shown here is derived from an EMBL/GenBank/DDBJ whole genome shotgun (WGS) entry which is preliminary data.</text>
</comment>
<reference evidence="5 6" key="1">
    <citation type="submission" date="2024-10" db="EMBL/GenBank/DDBJ databases">
        <authorList>
            <person name="Kim D."/>
        </authorList>
    </citation>
    <scope>NUCLEOTIDE SEQUENCE [LARGE SCALE GENOMIC DNA]</scope>
    <source>
        <strain evidence="5">BH-2024</strain>
    </source>
</reference>
<keyword evidence="3" id="KW-0812">Transmembrane</keyword>
<dbReference type="SUPFAM" id="SSF52540">
    <property type="entry name" value="P-loop containing nucleoside triphosphate hydrolases"/>
    <property type="match status" value="2"/>
</dbReference>
<feature type="region of interest" description="Disordered" evidence="2">
    <location>
        <begin position="455"/>
        <end position="504"/>
    </location>
</feature>
<evidence type="ECO:0000313" key="5">
    <source>
        <dbReference type="EMBL" id="KAL3109288.1"/>
    </source>
</evidence>
<feature type="compositionally biased region" description="Low complexity" evidence="2">
    <location>
        <begin position="492"/>
        <end position="504"/>
    </location>
</feature>
<dbReference type="FunFam" id="3.40.50.300:FF:001092">
    <property type="entry name" value="ATP-binding cassette sub-family F member 2"/>
    <property type="match status" value="1"/>
</dbReference>
<feature type="compositionally biased region" description="Basic and acidic residues" evidence="2">
    <location>
        <begin position="455"/>
        <end position="465"/>
    </location>
</feature>
<evidence type="ECO:0000256" key="2">
    <source>
        <dbReference type="SAM" id="MobiDB-lite"/>
    </source>
</evidence>
<keyword evidence="6" id="KW-1185">Reference proteome</keyword>
<dbReference type="EMBL" id="JBICBT010000574">
    <property type="protein sequence ID" value="KAL3109288.1"/>
    <property type="molecule type" value="Genomic_DNA"/>
</dbReference>
<protein>
    <recommendedName>
        <fullName evidence="4">Tudor domain-containing protein</fullName>
    </recommendedName>
</protein>
<dbReference type="PROSITE" id="PS50304">
    <property type="entry name" value="TUDOR"/>
    <property type="match status" value="1"/>
</dbReference>
<dbReference type="PANTHER" id="PTHR19211">
    <property type="entry name" value="ATP-BINDING TRANSPORT PROTEIN-RELATED"/>
    <property type="match status" value="1"/>
</dbReference>
<evidence type="ECO:0000313" key="6">
    <source>
        <dbReference type="Proteomes" id="UP001620626"/>
    </source>
</evidence>
<keyword evidence="3" id="KW-0472">Membrane</keyword>
<dbReference type="InterPro" id="IPR002999">
    <property type="entry name" value="Tudor"/>
</dbReference>
<keyword evidence="1" id="KW-0677">Repeat</keyword>
<evidence type="ECO:0000259" key="4">
    <source>
        <dbReference type="PROSITE" id="PS50304"/>
    </source>
</evidence>
<feature type="compositionally biased region" description="Low complexity" evidence="2">
    <location>
        <begin position="555"/>
        <end position="588"/>
    </location>
</feature>
<sequence>MDVKLENVDISFGNKLISSADLLLVFDHRYGLLGRNGIGKTTLLKMLSCKQLVIPSNITMLSVEQEVEGDETPVIDAVLASDTRREALLAEERRLQAKINRPVLQPVEFDSDVLFHFKDCDKLGNPVLQLDEVAFRYSKETPYIFQKVCIGSHFDSRICIVGENGAGKTTLLKLLLGDHSPTNGTRSANRRLNIGYFTQHHVDQLDLDDSPLELLAQLFSGLGQIALIGAVVGSVDLHPWVADMDIQVNLSSSLLRCVLLSDENQFAALEFRLDYSCPFSPDEAFMVEIGDKKDRHFATKLASITLTFDELCRLDALFGGSLVTDQLEQFNRAIFGFDQHSEMICAVVGPVDLHPWVADMDIQGLPLPSDEFIEQMLQSFLADSEYQQQQAAGGEQLEHDEEDDDFYLISYTFFIFLFAFIVVKNLPFGNCSTTTSTTTTTDKFQDVKEAAKEAGKKPKCQDGTKELITATPPTSTTPSHGEEGGMDMTPASSSSPSSSLWRWRRSSPSGAFGQELKVFGVILIDLPLADGAPLYRRLFAAAKAVAQGRCPISGTTTTPQIEPTTATPQIEPTTTTPQIEPTTTTPPTSDGGGNTTIIIICLLFLVAAAIVVACYWPRIKDWMNRRSDVEAADDHSDESAAEGTCGTTPKAKTGSKKSNQQNEHVQKWKVGDQCMALYELDGQWHSAKIE</sequence>
<evidence type="ECO:0000256" key="3">
    <source>
        <dbReference type="SAM" id="Phobius"/>
    </source>
</evidence>
<feature type="domain" description="Tudor" evidence="4">
    <location>
        <begin position="667"/>
        <end position="690"/>
    </location>
</feature>
<dbReference type="InterPro" id="IPR003439">
    <property type="entry name" value="ABC_transporter-like_ATP-bd"/>
</dbReference>
<feature type="transmembrane region" description="Helical" evidence="3">
    <location>
        <begin position="597"/>
        <end position="616"/>
    </location>
</feature>